<keyword evidence="1" id="KW-0812">Transmembrane</keyword>
<keyword evidence="1" id="KW-1133">Transmembrane helix</keyword>
<proteinExistence type="predicted"/>
<dbReference type="EMBL" id="CP071060">
    <property type="protein sequence ID" value="QSI77106.1"/>
    <property type="molecule type" value="Genomic_DNA"/>
</dbReference>
<evidence type="ECO:0000313" key="2">
    <source>
        <dbReference type="EMBL" id="QSI77106.1"/>
    </source>
</evidence>
<name>A0ABX7M5T4_9RHOO</name>
<feature type="transmembrane region" description="Helical" evidence="1">
    <location>
        <begin position="60"/>
        <end position="80"/>
    </location>
</feature>
<accession>A0ABX7M5T4</accession>
<evidence type="ECO:0000256" key="1">
    <source>
        <dbReference type="SAM" id="Phobius"/>
    </source>
</evidence>
<organism evidence="2 3">
    <name type="scientific">Niveibacterium microcysteis</name>
    <dbReference type="NCBI Taxonomy" id="2811415"/>
    <lineage>
        <taxon>Bacteria</taxon>
        <taxon>Pseudomonadati</taxon>
        <taxon>Pseudomonadota</taxon>
        <taxon>Betaproteobacteria</taxon>
        <taxon>Rhodocyclales</taxon>
        <taxon>Rhodocyclaceae</taxon>
        <taxon>Niveibacterium</taxon>
    </lineage>
</organism>
<evidence type="ECO:0000313" key="3">
    <source>
        <dbReference type="Proteomes" id="UP000663570"/>
    </source>
</evidence>
<sequence length="81" mass="9370">MQRNVIEEFYRELEATDEAYIRKRLRTNGYSGWKIKHVKQFLEGKDAARAEHRAKWMTRWTMIGSVGAVGAALVAAFALLR</sequence>
<gene>
    <name evidence="2" type="ORF">JY500_00190</name>
</gene>
<dbReference type="RefSeq" id="WP_206254652.1">
    <property type="nucleotide sequence ID" value="NZ_CP071060.1"/>
</dbReference>
<keyword evidence="1" id="KW-0472">Membrane</keyword>
<keyword evidence="3" id="KW-1185">Reference proteome</keyword>
<dbReference type="Proteomes" id="UP000663570">
    <property type="component" value="Chromosome"/>
</dbReference>
<reference evidence="2 3" key="1">
    <citation type="submission" date="2021-02" db="EMBL/GenBank/DDBJ databases">
        <title>Niveibacterium changnyeongensis HC41.</title>
        <authorList>
            <person name="Kang M."/>
        </authorList>
    </citation>
    <scope>NUCLEOTIDE SEQUENCE [LARGE SCALE GENOMIC DNA]</scope>
    <source>
        <strain evidence="2 3">HC41</strain>
    </source>
</reference>
<protein>
    <submittedName>
        <fullName evidence="2">Uncharacterized protein</fullName>
    </submittedName>
</protein>